<proteinExistence type="predicted"/>
<dbReference type="EMBL" id="CP126980">
    <property type="protein sequence ID" value="WIN00329.1"/>
    <property type="molecule type" value="Genomic_DNA"/>
</dbReference>
<sequence>MSGVEAALVNVGRAVVTPVFSRWLADRRAARERALPLAHLLRDRASDELSRRRGERQIEAVIDEVAERLGPLLVTRFTTMSSHEKEATLEAVADTFRRADLSDEALFATDLNPERLGTYLRRYSPPAALSELGGRLYDLVLDDCCACFVELVKQATPFSSRATVETLERLSGLATLMNYTIRRLELTWLPPVDFGTKYNEALVKKLNVMEMVGVEPAYQTRTKLNVAYIGLSASGDSAGPAPESPWEPGMVRHALSNGGSEGIEQALAKRSRTLIRGEAGAGKSTLLRWLAVTAAENGFAGALAGWNGKVPFLIKLRSWPERLPTPEQFLTGVADVIVGTMPPGWVHRQLGEGRGLLLVDGVDELPAERRPAVRAWVKELLDMYPESLMVVTSRPPAASVRWLEDEAFASLTLERMSPADVRNLIYQWHRAAVIAPTWPPQNLQRYEQSLVTRLAANRHLYRLAGNPLMAAMLCALNVGRETHLPADRTGVYQAAVDMLLHRRDTEREIRSTMPEMTVFERLQLLQGIAWQLSVNGRSELSRAETLDYLRRRLAAMPGVTASADTVLTHLVERSGLLREPTMDRIDFVHRTFQEYLTAREAADQNMGGMLAGQAHLDTWREIVIMAAGQGNNPMRTELIEGILRRADREPRRRRALILLVAACRETMPSLEPPELLKEIDRRLDSLLPPRNRIEARSLYTVGEQLLHRLSADGTSLTPKQAVAVIRTAALINGSQALHLIAGYADDARVEVQRELAEVWRYFDPEQYAERVLQDAPLDGGRVWITEPMLMRYASRLRNLTAMRLDCEATVDLGSLDACRKLTRLSLMKGWRGSTRALVASFAGLRALMLSANRLITAEDVLPLTELPELRRLWLYGDGVSQGAADALTSARQLTDVHLTSAERIDLSSVAGLPSLRMLGVSGQGSGLLRGVSAPRLTGLSLGRLSSAPVEPKGLAEAFPMVTELQLYGSGWPDDLGFVGDLPRLECLSLDHAMAGRVAGLRAPATLREVGLGFAGEVDLTALSRLSQLRRISLRWIERPVDLSPLSKWDGGALTITVTPDQRLTHRRQMPSTVRIRRVDPDGTSYE</sequence>
<dbReference type="Pfam" id="PF22733">
    <property type="entry name" value="NNH1"/>
    <property type="match status" value="1"/>
</dbReference>
<dbReference type="RefSeq" id="WP_284921846.1">
    <property type="nucleotide sequence ID" value="NZ_CP126980.1"/>
</dbReference>
<dbReference type="SUPFAM" id="SSF52540">
    <property type="entry name" value="P-loop containing nucleoside triphosphate hydrolases"/>
    <property type="match status" value="1"/>
</dbReference>
<name>A0ABY8WRR3_9ACTN</name>
<keyword evidence="2" id="KW-0067">ATP-binding</keyword>
<feature type="domain" description="NACHT" evidence="3">
    <location>
        <begin position="271"/>
        <end position="603"/>
    </location>
</feature>
<dbReference type="InterPro" id="IPR032675">
    <property type="entry name" value="LRR_dom_sf"/>
</dbReference>
<dbReference type="Proteomes" id="UP001240150">
    <property type="component" value="Chromosome"/>
</dbReference>
<gene>
    <name evidence="4" type="ORF">ACTOB_004028</name>
</gene>
<evidence type="ECO:0000313" key="4">
    <source>
        <dbReference type="EMBL" id="WIN00329.1"/>
    </source>
</evidence>
<organism evidence="4 5">
    <name type="scientific">Actinoplanes oblitus</name>
    <dbReference type="NCBI Taxonomy" id="3040509"/>
    <lineage>
        <taxon>Bacteria</taxon>
        <taxon>Bacillati</taxon>
        <taxon>Actinomycetota</taxon>
        <taxon>Actinomycetes</taxon>
        <taxon>Micromonosporales</taxon>
        <taxon>Micromonosporaceae</taxon>
        <taxon>Actinoplanes</taxon>
    </lineage>
</organism>
<dbReference type="PANTHER" id="PTHR46844">
    <property type="entry name" value="SLR5058 PROTEIN"/>
    <property type="match status" value="1"/>
</dbReference>
<dbReference type="InterPro" id="IPR007111">
    <property type="entry name" value="NACHT_NTPase"/>
</dbReference>
<dbReference type="SUPFAM" id="SSF52047">
    <property type="entry name" value="RNI-like"/>
    <property type="match status" value="1"/>
</dbReference>
<protein>
    <submittedName>
        <fullName evidence="4">NACHT domain-containing protein</fullName>
    </submittedName>
</protein>
<keyword evidence="5" id="KW-1185">Reference proteome</keyword>
<dbReference type="Pfam" id="PF05729">
    <property type="entry name" value="NACHT"/>
    <property type="match status" value="1"/>
</dbReference>
<dbReference type="InterPro" id="IPR054547">
    <property type="entry name" value="NNH1"/>
</dbReference>
<evidence type="ECO:0000256" key="1">
    <source>
        <dbReference type="ARBA" id="ARBA00022741"/>
    </source>
</evidence>
<evidence type="ECO:0000259" key="3">
    <source>
        <dbReference type="PROSITE" id="PS50837"/>
    </source>
</evidence>
<accession>A0ABY8WRR3</accession>
<dbReference type="Gene3D" id="3.80.10.10">
    <property type="entry name" value="Ribonuclease Inhibitor"/>
    <property type="match status" value="1"/>
</dbReference>
<dbReference type="Gene3D" id="3.40.50.300">
    <property type="entry name" value="P-loop containing nucleotide triphosphate hydrolases"/>
    <property type="match status" value="1"/>
</dbReference>
<dbReference type="InterPro" id="IPR027417">
    <property type="entry name" value="P-loop_NTPase"/>
</dbReference>
<dbReference type="PROSITE" id="PS50837">
    <property type="entry name" value="NACHT"/>
    <property type="match status" value="1"/>
</dbReference>
<evidence type="ECO:0000256" key="2">
    <source>
        <dbReference type="ARBA" id="ARBA00022840"/>
    </source>
</evidence>
<evidence type="ECO:0000313" key="5">
    <source>
        <dbReference type="Proteomes" id="UP001240150"/>
    </source>
</evidence>
<dbReference type="PANTHER" id="PTHR46844:SF1">
    <property type="entry name" value="SLR5058 PROTEIN"/>
    <property type="match status" value="1"/>
</dbReference>
<reference evidence="4 5" key="1">
    <citation type="submission" date="2023-06" db="EMBL/GenBank/DDBJ databases">
        <authorList>
            <person name="Yushchuk O."/>
            <person name="Binda E."/>
            <person name="Ruckert-Reed C."/>
            <person name="Fedorenko V."/>
            <person name="Kalinowski J."/>
            <person name="Marinelli F."/>
        </authorList>
    </citation>
    <scope>NUCLEOTIDE SEQUENCE [LARGE SCALE GENOMIC DNA]</scope>
    <source>
        <strain evidence="4 5">NRRL 3884</strain>
    </source>
</reference>
<keyword evidence="1" id="KW-0547">Nucleotide-binding</keyword>